<dbReference type="VEuPathDB" id="TriTrypDB:BCY84_05905"/>
<feature type="domain" description="Sialidase" evidence="2">
    <location>
        <begin position="90"/>
        <end position="441"/>
    </location>
</feature>
<evidence type="ECO:0000256" key="1">
    <source>
        <dbReference type="SAM" id="MobiDB-lite"/>
    </source>
</evidence>
<evidence type="ECO:0000259" key="2">
    <source>
        <dbReference type="Pfam" id="PF13859"/>
    </source>
</evidence>
<evidence type="ECO:0000259" key="3">
    <source>
        <dbReference type="Pfam" id="PF22925"/>
    </source>
</evidence>
<comment type="caution">
    <text evidence="4">The sequence shown here is derived from an EMBL/GenBank/DDBJ whole genome shotgun (WGS) entry which is preliminary data.</text>
</comment>
<dbReference type="Gene3D" id="2.60.120.200">
    <property type="match status" value="1"/>
</dbReference>
<feature type="compositionally biased region" description="Basic residues" evidence="1">
    <location>
        <begin position="11"/>
        <end position="26"/>
    </location>
</feature>
<proteinExistence type="predicted"/>
<dbReference type="InterPro" id="IPR036278">
    <property type="entry name" value="Sialidase_sf"/>
</dbReference>
<dbReference type="Pfam" id="PF11052">
    <property type="entry name" value="Tr-sialidase_C"/>
    <property type="match status" value="1"/>
</dbReference>
<reference evidence="4 5" key="1">
    <citation type="journal article" date="2018" name="Microb. Genom.">
        <title>Expanding an expanded genome: long-read sequencing of Trypanosoma cruzi.</title>
        <authorList>
            <person name="Berna L."/>
            <person name="Rodriguez M."/>
            <person name="Chiribao M.L."/>
            <person name="Parodi-Talice A."/>
            <person name="Pita S."/>
            <person name="Rijo G."/>
            <person name="Alvarez-Valin F."/>
            <person name="Robello C."/>
        </authorList>
    </citation>
    <scope>NUCLEOTIDE SEQUENCE [LARGE SCALE GENOMIC DNA]</scope>
    <source>
        <strain evidence="4 5">Dm28c</strain>
    </source>
</reference>
<sequence length="895" mass="95580">MLSRVAAVKAPRTHNRRRVTGSRGRRREGGESELQRPNMSRRVFTSALLLLVMMMCCCSAAASSSESSKRKLFVWRDMTSEGTVGFLFSPSLVEMNGGVFAVAGAQYTKGAEIGLTGIASELLTWADEQTSKELDTTKLETQLLVECPAGNENCVSQAVDETDSESETRIHVSRPTTVVHGSNIYMIAGMYNLDDASTGEDITDEWGLLLARGNISGNNDNGRNKRIYWTDVDALTITSNTKEYEYVTALTGSVGSGVKMEDGTLLFPMEGTEKANEEDTVGGRYTVSLFIYFPDNKSWTLSKGISAGGCSDPSVVEWKDGKLMMMTACDDGRRRVYESGDKGDSWTEALGTLSRVWGSKNGVRSGFITAKIDNRDVMLVTLPVYSSNIREDNGKGELHLWLTDNTHIADIGPVSGKDEDVAASSLLYKSGDNNELIALYEKKGDDDTASQVIVSVLLAEQLKRVKDVLSTWKEVEERVSQMCTNLLAQNDPSPESACSAGKITDGLVGFLSGNFSDNTWRDEYLGVNATVKNGAAAHNGVKFKGRGAWAEWPVGAQGDNQLYHFANYNFTLVATVSIDKVPEGDTPIPVMGVNMKGAGNSVFLGLSHDNKEKKWMLQCGGGTNSEGLSSTGEPETTHHVVILLRNGNQSSAYVDGKPVGVGASCPLGNTESQEISHFYIGGDGRSAANKENREDVFLTVTNVLLYNRPLSDNEISVLNPNKVAIQQLRDKSSEPSPVSSHSVDTSTSPVTAVAQQTETLSTPDGKHLTEQGQSMGSSNAGSGGASTTAVSTITTPAAGEESVMQVAPGSSSDGHKNVGGGSFSDGDPTVETREGGTNGQEEEANTQFREVNAMALSSSLGNVSQENNSDAGTVCGSGLLPSLLLLLGLWGFAAL</sequence>
<dbReference type="InterPro" id="IPR055239">
    <property type="entry name" value="TS_C"/>
</dbReference>
<dbReference type="Gene3D" id="2.120.10.10">
    <property type="match status" value="1"/>
</dbReference>
<dbReference type="CDD" id="cd15482">
    <property type="entry name" value="Sialidase_non-viral"/>
    <property type="match status" value="1"/>
</dbReference>
<evidence type="ECO:0000313" key="5">
    <source>
        <dbReference type="Proteomes" id="UP000246121"/>
    </source>
</evidence>
<dbReference type="VEuPathDB" id="TriTrypDB:TCDM_10811"/>
<dbReference type="InterPro" id="IPR008377">
    <property type="entry name" value="Sialidase_trypan"/>
</dbReference>
<organism evidence="4 5">
    <name type="scientific">Trypanosoma cruzi</name>
    <dbReference type="NCBI Taxonomy" id="5693"/>
    <lineage>
        <taxon>Eukaryota</taxon>
        <taxon>Discoba</taxon>
        <taxon>Euglenozoa</taxon>
        <taxon>Kinetoplastea</taxon>
        <taxon>Metakinetoplastina</taxon>
        <taxon>Trypanosomatida</taxon>
        <taxon>Trypanosomatidae</taxon>
        <taxon>Trypanosoma</taxon>
        <taxon>Schizotrypanum</taxon>
    </lineage>
</organism>
<dbReference type="SUPFAM" id="SSF50939">
    <property type="entry name" value="Sialidases"/>
    <property type="match status" value="1"/>
</dbReference>
<feature type="domain" description="Trans-sialidase C-terminal" evidence="3">
    <location>
        <begin position="503"/>
        <end position="712"/>
    </location>
</feature>
<dbReference type="VEuPathDB" id="TriTrypDB:TcG_10439"/>
<dbReference type="AlphaFoldDB" id="A0A2V2V9P0"/>
<feature type="region of interest" description="Disordered" evidence="1">
    <location>
        <begin position="727"/>
        <end position="789"/>
    </location>
</feature>
<evidence type="ECO:0000313" key="4">
    <source>
        <dbReference type="EMBL" id="PWU92246.1"/>
    </source>
</evidence>
<dbReference type="EMBL" id="PRFA01000039">
    <property type="protein sequence ID" value="PWU92246.1"/>
    <property type="molecule type" value="Genomic_DNA"/>
</dbReference>
<dbReference type="InterPro" id="IPR013320">
    <property type="entry name" value="ConA-like_dom_sf"/>
</dbReference>
<dbReference type="VEuPathDB" id="TriTrypDB:TCSYLVIO_008094"/>
<dbReference type="InterPro" id="IPR021287">
    <property type="entry name" value="Trans-sialidase_CS"/>
</dbReference>
<dbReference type="GO" id="GO:0004308">
    <property type="term" value="F:exo-alpha-sialidase activity"/>
    <property type="evidence" value="ECO:0007669"/>
    <property type="project" value="InterPro"/>
</dbReference>
<dbReference type="VEuPathDB" id="TriTrypDB:TCSYLVIO_008930"/>
<dbReference type="InterPro" id="IPR011040">
    <property type="entry name" value="Sialidase"/>
</dbReference>
<feature type="compositionally biased region" description="Low complexity" evidence="1">
    <location>
        <begin position="734"/>
        <end position="743"/>
    </location>
</feature>
<feature type="region of interest" description="Disordered" evidence="1">
    <location>
        <begin position="1"/>
        <end position="37"/>
    </location>
</feature>
<dbReference type="VEuPathDB" id="TriTrypDB:ECC02_006890"/>
<feature type="region of interest" description="Disordered" evidence="1">
    <location>
        <begin position="801"/>
        <end position="845"/>
    </location>
</feature>
<feature type="compositionally biased region" description="Polar residues" evidence="1">
    <location>
        <begin position="744"/>
        <end position="762"/>
    </location>
</feature>
<accession>A0A2V2V9P0</accession>
<dbReference type="VEuPathDB" id="TriTrypDB:TcCLB.510237.80"/>
<dbReference type="PRINTS" id="PR01803">
    <property type="entry name" value="TCSIALIDASE"/>
</dbReference>
<protein>
    <submittedName>
        <fullName evidence="4">Putative trans-sialidase, Group V</fullName>
    </submittedName>
</protein>
<dbReference type="Pfam" id="PF13859">
    <property type="entry name" value="BNR_3"/>
    <property type="match status" value="1"/>
</dbReference>
<dbReference type="VEuPathDB" id="TriTrypDB:TcCL_NonESM10165"/>
<dbReference type="VEuPathDB" id="TriTrypDB:TcCLB.510275.350"/>
<dbReference type="VEuPathDB" id="TriTrypDB:TcBrA4_0140780"/>
<dbReference type="VEuPathDB" id="TriTrypDB:C4B63_39g128"/>
<gene>
    <name evidence="4" type="ORF">C4B63_39g128</name>
</gene>
<dbReference type="Proteomes" id="UP000246121">
    <property type="component" value="Unassembled WGS sequence"/>
</dbReference>
<feature type="compositionally biased region" description="Low complexity" evidence="1">
    <location>
        <begin position="772"/>
        <end position="789"/>
    </location>
</feature>
<dbReference type="SUPFAM" id="SSF49899">
    <property type="entry name" value="Concanavalin A-like lectins/glucanases"/>
    <property type="match status" value="1"/>
</dbReference>
<dbReference type="Pfam" id="PF22925">
    <property type="entry name" value="TS_C"/>
    <property type="match status" value="1"/>
</dbReference>
<dbReference type="VEuPathDB" id="TriTrypDB:Tc_MARK_3967"/>
<dbReference type="VEuPathDB" id="TriTrypDB:C3747_38g111"/>
<name>A0A2V2V9P0_TRYCR</name>